<comment type="subunit">
    <text evidence="3 7">Homodimer.</text>
</comment>
<dbReference type="PIRSF" id="PIRSF003107">
    <property type="entry name" value="PhoU"/>
    <property type="match status" value="1"/>
</dbReference>
<protein>
    <recommendedName>
        <fullName evidence="7">Phosphate-specific transport system accessory protein PhoU</fullName>
    </recommendedName>
</protein>
<dbReference type="GO" id="GO:0005737">
    <property type="term" value="C:cytoplasm"/>
    <property type="evidence" value="ECO:0007669"/>
    <property type="project" value="UniProtKB-SubCell"/>
</dbReference>
<comment type="function">
    <text evidence="7">Plays a role in the regulation of phosphate uptake.</text>
</comment>
<dbReference type="SUPFAM" id="SSF109755">
    <property type="entry name" value="PhoU-like"/>
    <property type="match status" value="1"/>
</dbReference>
<feature type="domain" description="PhoU" evidence="8">
    <location>
        <begin position="18"/>
        <end position="106"/>
    </location>
</feature>
<dbReference type="PANTHER" id="PTHR42930">
    <property type="entry name" value="PHOSPHATE-SPECIFIC TRANSPORT SYSTEM ACCESSORY PROTEIN PHOU"/>
    <property type="match status" value="1"/>
</dbReference>
<dbReference type="FunFam" id="1.20.58.220:FF:000004">
    <property type="entry name" value="Phosphate-specific transport system accessory protein PhoU"/>
    <property type="match status" value="1"/>
</dbReference>
<dbReference type="InterPro" id="IPR026022">
    <property type="entry name" value="PhoU_dom"/>
</dbReference>
<evidence type="ECO:0000256" key="7">
    <source>
        <dbReference type="PIRNR" id="PIRNR003107"/>
    </source>
</evidence>
<dbReference type="Gene3D" id="1.20.58.220">
    <property type="entry name" value="Phosphate transport system protein phou homolog 2, domain 2"/>
    <property type="match status" value="1"/>
</dbReference>
<evidence type="ECO:0000259" key="8">
    <source>
        <dbReference type="Pfam" id="PF01895"/>
    </source>
</evidence>
<evidence type="ECO:0000256" key="5">
    <source>
        <dbReference type="ARBA" id="ARBA00022490"/>
    </source>
</evidence>
<accession>A0A1F4T4B7</accession>
<gene>
    <name evidence="9" type="ORF">A3K49_01200</name>
</gene>
<dbReference type="AlphaFoldDB" id="A0A1F4T4B7"/>
<comment type="similarity">
    <text evidence="2 7">Belongs to the PhoU family.</text>
</comment>
<dbReference type="Proteomes" id="UP000178602">
    <property type="component" value="Unassembled WGS sequence"/>
</dbReference>
<evidence type="ECO:0000256" key="4">
    <source>
        <dbReference type="ARBA" id="ARBA00022448"/>
    </source>
</evidence>
<dbReference type="GO" id="GO:0006817">
    <property type="term" value="P:phosphate ion transport"/>
    <property type="evidence" value="ECO:0007669"/>
    <property type="project" value="UniProtKB-KW"/>
</dbReference>
<evidence type="ECO:0000313" key="10">
    <source>
        <dbReference type="Proteomes" id="UP000178602"/>
    </source>
</evidence>
<keyword evidence="5 7" id="KW-0963">Cytoplasm</keyword>
<evidence type="ECO:0000313" key="9">
    <source>
        <dbReference type="EMBL" id="OGC27625.1"/>
    </source>
</evidence>
<comment type="subcellular location">
    <subcellularLocation>
        <location evidence="1 7">Cytoplasm</location>
    </subcellularLocation>
</comment>
<reference evidence="9 10" key="1">
    <citation type="journal article" date="2016" name="Nat. Commun.">
        <title>Thousands of microbial genomes shed light on interconnected biogeochemical processes in an aquifer system.</title>
        <authorList>
            <person name="Anantharaman K."/>
            <person name="Brown C.T."/>
            <person name="Hug L.A."/>
            <person name="Sharon I."/>
            <person name="Castelle C.J."/>
            <person name="Probst A.J."/>
            <person name="Thomas B.C."/>
            <person name="Singh A."/>
            <person name="Wilkins M.J."/>
            <person name="Karaoz U."/>
            <person name="Brodie E.L."/>
            <person name="Williams K.H."/>
            <person name="Hubbard S.S."/>
            <person name="Banfield J.F."/>
        </authorList>
    </citation>
    <scope>NUCLEOTIDE SEQUENCE [LARGE SCALE GENOMIC DNA]</scope>
</reference>
<dbReference type="NCBIfam" id="TIGR02135">
    <property type="entry name" value="phoU_full"/>
    <property type="match status" value="1"/>
</dbReference>
<dbReference type="InterPro" id="IPR038078">
    <property type="entry name" value="PhoU-like_sf"/>
</dbReference>
<sequence length="223" mass="25326">MDHKRVFDQEMGELKDTILKMGVMVQGLIYKSVDSLKKLDKELAEEVIKEDERVDQLELEIDEKCIQLVALRQPEASDLRFLMTGMRIANDLERIGDLSEDIAQRTLELAGQPLLKPLIDIPKMARLAQESVGLALDAFINCDLKKAKEIWAKEKEVDKLRDQVHDELVEIMSKDSSTVGKAIPLLLVSRHLERISDHATNICEDIVYMVEGKVVKHSGRPNN</sequence>
<dbReference type="InterPro" id="IPR028366">
    <property type="entry name" value="PhoU"/>
</dbReference>
<keyword evidence="4 7" id="KW-0813">Transport</keyword>
<keyword evidence="6 7" id="KW-0592">Phosphate transport</keyword>
<evidence type="ECO:0000256" key="3">
    <source>
        <dbReference type="ARBA" id="ARBA00011738"/>
    </source>
</evidence>
<dbReference type="GO" id="GO:0045936">
    <property type="term" value="P:negative regulation of phosphate metabolic process"/>
    <property type="evidence" value="ECO:0007669"/>
    <property type="project" value="InterPro"/>
</dbReference>
<dbReference type="Pfam" id="PF01895">
    <property type="entry name" value="PhoU"/>
    <property type="match status" value="2"/>
</dbReference>
<evidence type="ECO:0000256" key="2">
    <source>
        <dbReference type="ARBA" id="ARBA00008107"/>
    </source>
</evidence>
<organism evidence="9 10">
    <name type="scientific">candidate division WOR-1 bacterium RIFOXYC12_FULL_54_18</name>
    <dbReference type="NCBI Taxonomy" id="1802584"/>
    <lineage>
        <taxon>Bacteria</taxon>
        <taxon>Bacillati</taxon>
        <taxon>Saganbacteria</taxon>
    </lineage>
</organism>
<dbReference type="PANTHER" id="PTHR42930:SF3">
    <property type="entry name" value="PHOSPHATE-SPECIFIC TRANSPORT SYSTEM ACCESSORY PROTEIN PHOU"/>
    <property type="match status" value="1"/>
</dbReference>
<feature type="domain" description="PhoU" evidence="8">
    <location>
        <begin position="121"/>
        <end position="206"/>
    </location>
</feature>
<dbReference type="EMBL" id="MEUG01000001">
    <property type="protein sequence ID" value="OGC27625.1"/>
    <property type="molecule type" value="Genomic_DNA"/>
</dbReference>
<evidence type="ECO:0000256" key="1">
    <source>
        <dbReference type="ARBA" id="ARBA00004496"/>
    </source>
</evidence>
<proteinExistence type="inferred from homology"/>
<name>A0A1F4T4B7_UNCSA</name>
<evidence type="ECO:0000256" key="6">
    <source>
        <dbReference type="ARBA" id="ARBA00022592"/>
    </source>
</evidence>
<dbReference type="GO" id="GO:0030643">
    <property type="term" value="P:intracellular phosphate ion homeostasis"/>
    <property type="evidence" value="ECO:0007669"/>
    <property type="project" value="InterPro"/>
</dbReference>
<comment type="caution">
    <text evidence="9">The sequence shown here is derived from an EMBL/GenBank/DDBJ whole genome shotgun (WGS) entry which is preliminary data.</text>
</comment>